<dbReference type="PROSITE" id="PS51257">
    <property type="entry name" value="PROKAR_LIPOPROTEIN"/>
    <property type="match status" value="1"/>
</dbReference>
<keyword evidence="5" id="KW-0812">Transmembrane</keyword>
<keyword evidence="4" id="KW-1134">Transmembrane beta strand</keyword>
<dbReference type="InterPro" id="IPR051906">
    <property type="entry name" value="TolC-like"/>
</dbReference>
<dbReference type="GO" id="GO:0015288">
    <property type="term" value="F:porin activity"/>
    <property type="evidence" value="ECO:0007669"/>
    <property type="project" value="TreeGrafter"/>
</dbReference>
<reference evidence="9 10" key="1">
    <citation type="submission" date="2019-03" db="EMBL/GenBank/DDBJ databases">
        <title>Genomic Encyclopedia of Type Strains, Phase IV (KMG-IV): sequencing the most valuable type-strain genomes for metagenomic binning, comparative biology and taxonomic classification.</title>
        <authorList>
            <person name="Goeker M."/>
        </authorList>
    </citation>
    <scope>NUCLEOTIDE SEQUENCE [LARGE SCALE GENOMIC DNA]</scope>
    <source>
        <strain evidence="9 10">DSM 2781</strain>
    </source>
</reference>
<dbReference type="Gene3D" id="1.20.1600.10">
    <property type="entry name" value="Outer membrane efflux proteins (OEP)"/>
    <property type="match status" value="1"/>
</dbReference>
<protein>
    <submittedName>
        <fullName evidence="9">Outer membrane protein TolC</fullName>
    </submittedName>
</protein>
<keyword evidence="10" id="KW-1185">Reference proteome</keyword>
<evidence type="ECO:0000313" key="10">
    <source>
        <dbReference type="Proteomes" id="UP000295733"/>
    </source>
</evidence>
<dbReference type="InterPro" id="IPR003423">
    <property type="entry name" value="OMP_efflux"/>
</dbReference>
<comment type="caution">
    <text evidence="9">The sequence shown here is derived from an EMBL/GenBank/DDBJ whole genome shotgun (WGS) entry which is preliminary data.</text>
</comment>
<dbReference type="PANTHER" id="PTHR30026">
    <property type="entry name" value="OUTER MEMBRANE PROTEIN TOLC"/>
    <property type="match status" value="1"/>
</dbReference>
<dbReference type="GO" id="GO:0009279">
    <property type="term" value="C:cell outer membrane"/>
    <property type="evidence" value="ECO:0007669"/>
    <property type="project" value="UniProtKB-SubCell"/>
</dbReference>
<keyword evidence="7" id="KW-0998">Cell outer membrane</keyword>
<keyword evidence="8" id="KW-0175">Coiled coil</keyword>
<evidence type="ECO:0000256" key="4">
    <source>
        <dbReference type="ARBA" id="ARBA00022452"/>
    </source>
</evidence>
<sequence length="468" mass="48941">MSRATTAGRTRRAATWGVVALVLVLGGCTASPDLSALEAEFDAPPEQRAVRVSAAVAETGFGRQVAAAVSSSPRLNAANADLRAARAQEDGDRRAFMPRFSLGATLGTGVGGGNTGLSPLLQVLQLVYDGGASASIRIAARARVFESRGARLEVASALALEAVEAWHGLIAAGDLYRLARQNEAVHRKLYTQVQDRAEAGAGTQSDLLTARARLADATSRRVEALSRQDRAQAIFREVFGHAPGDLAVPPAAPTLPRLADAELIASSPRIRGLEARVKAAEADLAATRATWFPRVQLQGTAERSAGGGTDSDLDMLLDFEPGAPGQKAAAIRASEARLAALQAERESLSREIRRALDVVRSDQRAGAARLQAARASVAANRATVDAAQEQFSIGRRSLIGLLDAQRDLYDASETLIAARQELALSGYAALALTGDILDAFAITLPAGAEDAEQPVQAAQAPATEDPPT</sequence>
<name>A0A4R2NZU9_RHOAD</name>
<evidence type="ECO:0000256" key="5">
    <source>
        <dbReference type="ARBA" id="ARBA00022692"/>
    </source>
</evidence>
<gene>
    <name evidence="9" type="ORF">EV656_101211</name>
</gene>
<comment type="subcellular location">
    <subcellularLocation>
        <location evidence="1">Cell outer membrane</location>
    </subcellularLocation>
</comment>
<keyword evidence="6" id="KW-0472">Membrane</keyword>
<evidence type="ECO:0000256" key="3">
    <source>
        <dbReference type="ARBA" id="ARBA00022448"/>
    </source>
</evidence>
<dbReference type="Proteomes" id="UP000295733">
    <property type="component" value="Unassembled WGS sequence"/>
</dbReference>
<dbReference type="OrthoDB" id="9814637at2"/>
<dbReference type="EMBL" id="SLXL01000001">
    <property type="protein sequence ID" value="TCP27308.1"/>
    <property type="molecule type" value="Genomic_DNA"/>
</dbReference>
<comment type="similarity">
    <text evidence="2">Belongs to the outer membrane factor (OMF) (TC 1.B.17) family.</text>
</comment>
<dbReference type="PANTHER" id="PTHR30026:SF22">
    <property type="entry name" value="OUTER MEMBRANE EFFLUX PROTEIN"/>
    <property type="match status" value="1"/>
</dbReference>
<dbReference type="RefSeq" id="WP_132598571.1">
    <property type="nucleotide sequence ID" value="NZ_NRRP01000001.1"/>
</dbReference>
<evidence type="ECO:0000256" key="2">
    <source>
        <dbReference type="ARBA" id="ARBA00007613"/>
    </source>
</evidence>
<dbReference type="SUPFAM" id="SSF56954">
    <property type="entry name" value="Outer membrane efflux proteins (OEP)"/>
    <property type="match status" value="1"/>
</dbReference>
<dbReference type="GO" id="GO:1990281">
    <property type="term" value="C:efflux pump complex"/>
    <property type="evidence" value="ECO:0007669"/>
    <property type="project" value="TreeGrafter"/>
</dbReference>
<feature type="coiled-coil region" evidence="8">
    <location>
        <begin position="331"/>
        <end position="358"/>
    </location>
</feature>
<evidence type="ECO:0000256" key="7">
    <source>
        <dbReference type="ARBA" id="ARBA00023237"/>
    </source>
</evidence>
<keyword evidence="3" id="KW-0813">Transport</keyword>
<organism evidence="9 10">
    <name type="scientific">Rhodovulum adriaticum</name>
    <name type="common">Rhodopseudomonas adriatica</name>
    <dbReference type="NCBI Taxonomy" id="35804"/>
    <lineage>
        <taxon>Bacteria</taxon>
        <taxon>Pseudomonadati</taxon>
        <taxon>Pseudomonadota</taxon>
        <taxon>Alphaproteobacteria</taxon>
        <taxon>Rhodobacterales</taxon>
        <taxon>Paracoccaceae</taxon>
        <taxon>Rhodovulum</taxon>
    </lineage>
</organism>
<evidence type="ECO:0000256" key="1">
    <source>
        <dbReference type="ARBA" id="ARBA00004442"/>
    </source>
</evidence>
<evidence type="ECO:0000256" key="6">
    <source>
        <dbReference type="ARBA" id="ARBA00023136"/>
    </source>
</evidence>
<dbReference type="AlphaFoldDB" id="A0A4R2NZU9"/>
<dbReference type="Pfam" id="PF02321">
    <property type="entry name" value="OEP"/>
    <property type="match status" value="2"/>
</dbReference>
<evidence type="ECO:0000313" key="9">
    <source>
        <dbReference type="EMBL" id="TCP27308.1"/>
    </source>
</evidence>
<proteinExistence type="inferred from homology"/>
<dbReference type="GO" id="GO:0015562">
    <property type="term" value="F:efflux transmembrane transporter activity"/>
    <property type="evidence" value="ECO:0007669"/>
    <property type="project" value="InterPro"/>
</dbReference>
<evidence type="ECO:0000256" key="8">
    <source>
        <dbReference type="SAM" id="Coils"/>
    </source>
</evidence>
<accession>A0A4R2NZU9</accession>